<name>A0ABM8GDB7_9MICO</name>
<proteinExistence type="predicted"/>
<keyword evidence="3" id="KW-1185">Reference proteome</keyword>
<sequence length="151" mass="16520">MHPIMADVADSVEWERLTRLLDDDEHLWPRVLEAFEDDGEDAWEALLGGLDDAGVLAYLHEDDSGMELADALAQLPRVFRLSLDLGRVNDTDDLDEAMAAADTLLSNAGFRLVMLEDDDEDARALVVVPAGVLDEITELATAVGHSVNSFD</sequence>
<accession>A0ABM8GDB7</accession>
<evidence type="ECO:0000259" key="1">
    <source>
        <dbReference type="Pfam" id="PF20335"/>
    </source>
</evidence>
<protein>
    <recommendedName>
        <fullName evidence="1">DUF6630 domain-containing protein</fullName>
    </recommendedName>
</protein>
<dbReference type="EMBL" id="AP027731">
    <property type="protein sequence ID" value="BDZ46227.1"/>
    <property type="molecule type" value="Genomic_DNA"/>
</dbReference>
<organism evidence="2 3">
    <name type="scientific">Naasia aerilata</name>
    <dbReference type="NCBI Taxonomy" id="1162966"/>
    <lineage>
        <taxon>Bacteria</taxon>
        <taxon>Bacillati</taxon>
        <taxon>Actinomycetota</taxon>
        <taxon>Actinomycetes</taxon>
        <taxon>Micrococcales</taxon>
        <taxon>Microbacteriaceae</taxon>
        <taxon>Naasia</taxon>
    </lineage>
</organism>
<reference evidence="3" key="1">
    <citation type="journal article" date="2019" name="Int. J. Syst. Evol. Microbiol.">
        <title>The Global Catalogue of Microorganisms (GCM) 10K type strain sequencing project: providing services to taxonomists for standard genome sequencing and annotation.</title>
        <authorList>
            <consortium name="The Broad Institute Genomics Platform"/>
            <consortium name="The Broad Institute Genome Sequencing Center for Infectious Disease"/>
            <person name="Wu L."/>
            <person name="Ma J."/>
        </authorList>
    </citation>
    <scope>NUCLEOTIDE SEQUENCE [LARGE SCALE GENOMIC DNA]</scope>
    <source>
        <strain evidence="3">NBRC 108725</strain>
    </source>
</reference>
<dbReference type="Proteomes" id="UP001321498">
    <property type="component" value="Chromosome"/>
</dbReference>
<dbReference type="InterPro" id="IPR046582">
    <property type="entry name" value="DUF6630"/>
</dbReference>
<feature type="domain" description="DUF6630" evidence="1">
    <location>
        <begin position="14"/>
        <end position="148"/>
    </location>
</feature>
<dbReference type="Pfam" id="PF20335">
    <property type="entry name" value="DUF6630"/>
    <property type="match status" value="1"/>
</dbReference>
<evidence type="ECO:0000313" key="3">
    <source>
        <dbReference type="Proteomes" id="UP001321498"/>
    </source>
</evidence>
<gene>
    <name evidence="2" type="ORF">GCM10025866_21360</name>
</gene>
<evidence type="ECO:0000313" key="2">
    <source>
        <dbReference type="EMBL" id="BDZ46227.1"/>
    </source>
</evidence>